<name>A0ABM1NGT1_NICVS</name>
<dbReference type="Gene3D" id="3.60.21.10">
    <property type="match status" value="1"/>
</dbReference>
<accession>A0ABM1NGT1</accession>
<sequence length="681" mass="78715">MKYILALTWICQAIIYAQGAPMMIDATNKDDFNISNWNYRLPSNTKPILDDRVRKHQKPEPAKVSPTGRLLWEREDSTHLPKIVDKALQLLNLKQVAFEIENSLLSKVSCTACKAGAGLLQHYIRTGKTDKEIKKMINQFCVSLKIQSARVCEGITELFSGEVIYVLRKIDSSPEEICSVIIGDACGDVYNPYHEWQVMFPPVAKPEIKAQRIPEVTAPSFKVLHLSDTHYDPYYMEGSNADCNEPLCCRLTNGHPATKEQAAGKWGDYRKCDTPKITIDNMLKHISETHTDIDYILWTGDLPPHDVWNQTREENLKILKETVLQMSDMFPGIPIFPALGNHESAPVNSFPPPFIDSPENNISWLYEELNEQWRKWLPSSVSNTVRRGAFYSVLVRPGFRLISLNMNYCNNKNWWLLMNSTDPATELQWFIYELQSAEFNGEKVHVIGHIPPGHSDCLKVWSRNYYAIISRYESTVTAQFFGHTHFDEFEVFYDKEDLSRSISVAYVGPSVSPYYDLNPGYRIYYVDGDHEKSTRAVIDHETWTMNLREANIYGFPVWFKLYTARQAFGMEALRPDDWDAFIEKMSNEPQLFDLFYKYYYKASPVRPFCDTECKKRILCDLRSGRSHDRRNLCQSIESRIDSTANTSWKQWIYNTITVSMSMLWSIPRLTIQIPKYVLGLG</sequence>
<dbReference type="PANTHER" id="PTHR10340:SF34">
    <property type="entry name" value="SPHINGOMYELIN PHOSPHODIESTERASE"/>
    <property type="match status" value="1"/>
</dbReference>
<evidence type="ECO:0000256" key="1">
    <source>
        <dbReference type="ARBA" id="ARBA00001947"/>
    </source>
</evidence>
<evidence type="ECO:0000256" key="11">
    <source>
        <dbReference type="ARBA" id="ARBA00023295"/>
    </source>
</evidence>
<dbReference type="CDD" id="cd00842">
    <property type="entry name" value="MPP_ASMase"/>
    <property type="match status" value="1"/>
</dbReference>
<dbReference type="Proteomes" id="UP000695000">
    <property type="component" value="Unplaced"/>
</dbReference>
<keyword evidence="4" id="KW-0964">Secreted</keyword>
<dbReference type="SUPFAM" id="SSF47862">
    <property type="entry name" value="Saposin"/>
    <property type="match status" value="1"/>
</dbReference>
<evidence type="ECO:0000259" key="15">
    <source>
        <dbReference type="PROSITE" id="PS50015"/>
    </source>
</evidence>
<dbReference type="InterPro" id="IPR008139">
    <property type="entry name" value="SaposinB_dom"/>
</dbReference>
<feature type="signal peptide" evidence="14">
    <location>
        <begin position="1"/>
        <end position="19"/>
    </location>
</feature>
<dbReference type="PROSITE" id="PS50015">
    <property type="entry name" value="SAP_B"/>
    <property type="match status" value="1"/>
</dbReference>
<keyword evidence="9" id="KW-1015">Disulfide bond</keyword>
<gene>
    <name evidence="17 18 19" type="primary">LOC108569119</name>
</gene>
<evidence type="ECO:0000313" key="18">
    <source>
        <dbReference type="RefSeq" id="XP_017786032.1"/>
    </source>
</evidence>
<dbReference type="InterPro" id="IPR045473">
    <property type="entry name" value="ASM_C"/>
</dbReference>
<keyword evidence="6 14" id="KW-0732">Signal</keyword>
<comment type="catalytic activity">
    <reaction evidence="12">
        <text>a sphingomyelin + H2O = phosphocholine + an N-acylsphing-4-enine + H(+)</text>
        <dbReference type="Rhea" id="RHEA:19253"/>
        <dbReference type="ChEBI" id="CHEBI:15377"/>
        <dbReference type="ChEBI" id="CHEBI:15378"/>
        <dbReference type="ChEBI" id="CHEBI:17636"/>
        <dbReference type="ChEBI" id="CHEBI:52639"/>
        <dbReference type="ChEBI" id="CHEBI:295975"/>
        <dbReference type="EC" id="3.1.4.12"/>
    </reaction>
    <physiologicalReaction direction="left-to-right" evidence="12">
        <dbReference type="Rhea" id="RHEA:19254"/>
    </physiologicalReaction>
</comment>
<evidence type="ECO:0000256" key="5">
    <source>
        <dbReference type="ARBA" id="ARBA00022723"/>
    </source>
</evidence>
<keyword evidence="10" id="KW-0325">Glycoprotein</keyword>
<evidence type="ECO:0000313" key="19">
    <source>
        <dbReference type="RefSeq" id="XP_017786033.1"/>
    </source>
</evidence>
<keyword evidence="5" id="KW-0479">Metal-binding</keyword>
<comment type="cofactor">
    <cofactor evidence="1">
        <name>Zn(2+)</name>
        <dbReference type="ChEBI" id="CHEBI:29105"/>
    </cofactor>
</comment>
<evidence type="ECO:0000256" key="14">
    <source>
        <dbReference type="SAM" id="SignalP"/>
    </source>
</evidence>
<dbReference type="RefSeq" id="XP_017786033.1">
    <property type="nucleotide sequence ID" value="XM_017930544.1"/>
</dbReference>
<dbReference type="Pfam" id="PF00149">
    <property type="entry name" value="Metallophos"/>
    <property type="match status" value="1"/>
</dbReference>
<dbReference type="InterPro" id="IPR011160">
    <property type="entry name" value="Sphingomy_PDE"/>
</dbReference>
<evidence type="ECO:0000256" key="13">
    <source>
        <dbReference type="PIRNR" id="PIRNR000948"/>
    </source>
</evidence>
<comment type="subcellular location">
    <subcellularLocation>
        <location evidence="2">Secreted</location>
    </subcellularLocation>
</comment>
<proteinExistence type="inferred from homology"/>
<protein>
    <recommendedName>
        <fullName evidence="13">Sphingomyelin phosphodiesterase</fullName>
        <ecNumber evidence="13">3.1.4.12</ecNumber>
    </recommendedName>
</protein>
<evidence type="ECO:0000256" key="10">
    <source>
        <dbReference type="ARBA" id="ARBA00023180"/>
    </source>
</evidence>
<evidence type="ECO:0000256" key="7">
    <source>
        <dbReference type="ARBA" id="ARBA00022801"/>
    </source>
</evidence>
<keyword evidence="16" id="KW-1185">Reference proteome</keyword>
<dbReference type="EC" id="3.1.4.12" evidence="13"/>
<reference evidence="17 18" key="1">
    <citation type="submission" date="2025-05" db="UniProtKB">
        <authorList>
            <consortium name="RefSeq"/>
        </authorList>
    </citation>
    <scope>IDENTIFICATION</scope>
    <source>
        <tissue evidence="17 18">Whole Larva</tissue>
    </source>
</reference>
<dbReference type="Pfam" id="PF19272">
    <property type="entry name" value="ASMase_C"/>
    <property type="match status" value="1"/>
</dbReference>
<dbReference type="RefSeq" id="XP_017786031.1">
    <property type="nucleotide sequence ID" value="XM_017930542.1"/>
</dbReference>
<evidence type="ECO:0000256" key="2">
    <source>
        <dbReference type="ARBA" id="ARBA00004613"/>
    </source>
</evidence>
<dbReference type="InterPro" id="IPR041805">
    <property type="entry name" value="ASMase/PPN1_MPP"/>
</dbReference>
<keyword evidence="8" id="KW-0862">Zinc</keyword>
<dbReference type="InterPro" id="IPR029052">
    <property type="entry name" value="Metallo-depent_PP-like"/>
</dbReference>
<comment type="function">
    <text evidence="13">Converts sphingomyelin to ceramide.</text>
</comment>
<dbReference type="RefSeq" id="XP_017786032.1">
    <property type="nucleotide sequence ID" value="XM_017930543.1"/>
</dbReference>
<feature type="domain" description="Saposin B-type" evidence="15">
    <location>
        <begin position="106"/>
        <end position="190"/>
    </location>
</feature>
<keyword evidence="11 13" id="KW-0326">Glycosidase</keyword>
<evidence type="ECO:0000256" key="12">
    <source>
        <dbReference type="ARBA" id="ARBA00047268"/>
    </source>
</evidence>
<evidence type="ECO:0000313" key="17">
    <source>
        <dbReference type="RefSeq" id="XP_017786031.1"/>
    </source>
</evidence>
<keyword evidence="7 13" id="KW-0378">Hydrolase</keyword>
<evidence type="ECO:0000256" key="8">
    <source>
        <dbReference type="ARBA" id="ARBA00022833"/>
    </source>
</evidence>
<dbReference type="SMART" id="SM00741">
    <property type="entry name" value="SapB"/>
    <property type="match status" value="1"/>
</dbReference>
<dbReference type="GeneID" id="108569119"/>
<evidence type="ECO:0000256" key="6">
    <source>
        <dbReference type="ARBA" id="ARBA00022729"/>
    </source>
</evidence>
<organism evidence="16 17">
    <name type="scientific">Nicrophorus vespilloides</name>
    <name type="common">Boreal carrion beetle</name>
    <dbReference type="NCBI Taxonomy" id="110193"/>
    <lineage>
        <taxon>Eukaryota</taxon>
        <taxon>Metazoa</taxon>
        <taxon>Ecdysozoa</taxon>
        <taxon>Arthropoda</taxon>
        <taxon>Hexapoda</taxon>
        <taxon>Insecta</taxon>
        <taxon>Pterygota</taxon>
        <taxon>Neoptera</taxon>
        <taxon>Endopterygota</taxon>
        <taxon>Coleoptera</taxon>
        <taxon>Polyphaga</taxon>
        <taxon>Staphyliniformia</taxon>
        <taxon>Silphidae</taxon>
        <taxon>Nicrophorinae</taxon>
        <taxon>Nicrophorus</taxon>
    </lineage>
</organism>
<feature type="chain" id="PRO_5045022792" description="Sphingomyelin phosphodiesterase" evidence="14">
    <location>
        <begin position="20"/>
        <end position="681"/>
    </location>
</feature>
<dbReference type="InterPro" id="IPR011001">
    <property type="entry name" value="Saposin-like"/>
</dbReference>
<dbReference type="SUPFAM" id="SSF56300">
    <property type="entry name" value="Metallo-dependent phosphatases"/>
    <property type="match status" value="1"/>
</dbReference>
<dbReference type="Gene3D" id="1.10.225.10">
    <property type="entry name" value="Saposin-like"/>
    <property type="match status" value="1"/>
</dbReference>
<dbReference type="InterPro" id="IPR004843">
    <property type="entry name" value="Calcineurin-like_PHP"/>
</dbReference>
<dbReference type="PIRSF" id="PIRSF000948">
    <property type="entry name" value="Sphingomy_PDE"/>
    <property type="match status" value="1"/>
</dbReference>
<evidence type="ECO:0000256" key="3">
    <source>
        <dbReference type="ARBA" id="ARBA00008234"/>
    </source>
</evidence>
<evidence type="ECO:0000313" key="16">
    <source>
        <dbReference type="Proteomes" id="UP000695000"/>
    </source>
</evidence>
<evidence type="ECO:0000256" key="9">
    <source>
        <dbReference type="ARBA" id="ARBA00023157"/>
    </source>
</evidence>
<comment type="similarity">
    <text evidence="3 13">Belongs to the acid sphingomyelinase family.</text>
</comment>
<evidence type="ECO:0000256" key="4">
    <source>
        <dbReference type="ARBA" id="ARBA00022525"/>
    </source>
</evidence>
<dbReference type="PANTHER" id="PTHR10340">
    <property type="entry name" value="SPHINGOMYELIN PHOSPHODIESTERASE"/>
    <property type="match status" value="1"/>
</dbReference>